<evidence type="ECO:0000259" key="3">
    <source>
        <dbReference type="PROSITE" id="PS50977"/>
    </source>
</evidence>
<dbReference type="PANTHER" id="PTHR43479:SF7">
    <property type="entry name" value="TETR-FAMILY TRANSCRIPTIONAL REGULATOR"/>
    <property type="match status" value="1"/>
</dbReference>
<name>A0ABR7NNU3_9FIRM</name>
<evidence type="ECO:0000256" key="1">
    <source>
        <dbReference type="ARBA" id="ARBA00023125"/>
    </source>
</evidence>
<dbReference type="PANTHER" id="PTHR43479">
    <property type="entry name" value="ACREF/ENVCD OPERON REPRESSOR-RELATED"/>
    <property type="match status" value="1"/>
</dbReference>
<proteinExistence type="predicted"/>
<protein>
    <submittedName>
        <fullName evidence="4">TetR/AcrR family transcriptional regulator C-terminal domain-containing protein</fullName>
    </submittedName>
</protein>
<dbReference type="Gene3D" id="1.10.357.10">
    <property type="entry name" value="Tetracycline Repressor, domain 2"/>
    <property type="match status" value="1"/>
</dbReference>
<keyword evidence="5" id="KW-1185">Reference proteome</keyword>
<gene>
    <name evidence="4" type="ORF">H8708_00820</name>
</gene>
<dbReference type="RefSeq" id="WP_262426671.1">
    <property type="nucleotide sequence ID" value="NZ_JACRTJ010000002.1"/>
</dbReference>
<dbReference type="InterPro" id="IPR009057">
    <property type="entry name" value="Homeodomain-like_sf"/>
</dbReference>
<dbReference type="SUPFAM" id="SSF46689">
    <property type="entry name" value="Homeodomain-like"/>
    <property type="match status" value="1"/>
</dbReference>
<evidence type="ECO:0000313" key="4">
    <source>
        <dbReference type="EMBL" id="MBC8597787.1"/>
    </source>
</evidence>
<accession>A0ABR7NNU3</accession>
<reference evidence="4 5" key="1">
    <citation type="submission" date="2020-08" db="EMBL/GenBank/DDBJ databases">
        <title>Genome public.</title>
        <authorList>
            <person name="Liu C."/>
            <person name="Sun Q."/>
        </authorList>
    </citation>
    <scope>NUCLEOTIDE SEQUENCE [LARGE SCALE GENOMIC DNA]</scope>
    <source>
        <strain evidence="4 5">BX10</strain>
    </source>
</reference>
<dbReference type="PROSITE" id="PS50977">
    <property type="entry name" value="HTH_TETR_2"/>
    <property type="match status" value="1"/>
</dbReference>
<sequence>MKRNELSLHRKEQMAASLKKLMTRKNLGRITIQELADDCGINRYTFYYHFQDIYDLLSWTFRQDFEKLFADRSQYHTLEAWIQNLIRYLKENAAVCKSALSSMGGDSFRRICVEDISGMMHDRLRELCRGRAVPDDYLDFLAAFYLEAVSGIMIGWIQSDMESSEEQLTRYLLIALEGSLETSLDRYVRSSPMTEETS</sequence>
<dbReference type="Pfam" id="PF14278">
    <property type="entry name" value="TetR_C_8"/>
    <property type="match status" value="1"/>
</dbReference>
<dbReference type="EMBL" id="JACRTJ010000002">
    <property type="protein sequence ID" value="MBC8597787.1"/>
    <property type="molecule type" value="Genomic_DNA"/>
</dbReference>
<feature type="domain" description="HTH tetR-type" evidence="3">
    <location>
        <begin position="8"/>
        <end position="68"/>
    </location>
</feature>
<organism evidence="4 5">
    <name type="scientific">Enterocloster hominis</name>
    <name type="common">ex Liu et al. 2021</name>
    <dbReference type="NCBI Taxonomy" id="2763663"/>
    <lineage>
        <taxon>Bacteria</taxon>
        <taxon>Bacillati</taxon>
        <taxon>Bacillota</taxon>
        <taxon>Clostridia</taxon>
        <taxon>Lachnospirales</taxon>
        <taxon>Lachnospiraceae</taxon>
        <taxon>Enterocloster</taxon>
    </lineage>
</organism>
<dbReference type="Pfam" id="PF00440">
    <property type="entry name" value="TetR_N"/>
    <property type="match status" value="1"/>
</dbReference>
<comment type="caution">
    <text evidence="4">The sequence shown here is derived from an EMBL/GenBank/DDBJ whole genome shotgun (WGS) entry which is preliminary data.</text>
</comment>
<dbReference type="Proteomes" id="UP000647491">
    <property type="component" value="Unassembled WGS sequence"/>
</dbReference>
<dbReference type="InterPro" id="IPR039532">
    <property type="entry name" value="TetR_C_Firmicutes"/>
</dbReference>
<evidence type="ECO:0000313" key="5">
    <source>
        <dbReference type="Proteomes" id="UP000647491"/>
    </source>
</evidence>
<feature type="DNA-binding region" description="H-T-H motif" evidence="2">
    <location>
        <begin position="31"/>
        <end position="50"/>
    </location>
</feature>
<keyword evidence="1 2" id="KW-0238">DNA-binding</keyword>
<dbReference type="InterPro" id="IPR050624">
    <property type="entry name" value="HTH-type_Tx_Regulator"/>
</dbReference>
<dbReference type="InterPro" id="IPR001647">
    <property type="entry name" value="HTH_TetR"/>
</dbReference>
<evidence type="ECO:0000256" key="2">
    <source>
        <dbReference type="PROSITE-ProRule" id="PRU00335"/>
    </source>
</evidence>